<dbReference type="KEGG" id="led:BBK82_05070"/>
<organism evidence="1 2">
    <name type="scientific">Lentzea guizhouensis</name>
    <dbReference type="NCBI Taxonomy" id="1586287"/>
    <lineage>
        <taxon>Bacteria</taxon>
        <taxon>Bacillati</taxon>
        <taxon>Actinomycetota</taxon>
        <taxon>Actinomycetes</taxon>
        <taxon>Pseudonocardiales</taxon>
        <taxon>Pseudonocardiaceae</taxon>
        <taxon>Lentzea</taxon>
    </lineage>
</organism>
<dbReference type="EMBL" id="CP016793">
    <property type="protein sequence ID" value="ANZ35544.1"/>
    <property type="molecule type" value="Genomic_DNA"/>
</dbReference>
<reference evidence="1 2" key="1">
    <citation type="submission" date="2016-07" db="EMBL/GenBank/DDBJ databases">
        <title>Complete genome sequence of the Lentzea guizhouensis DHS C013.</title>
        <authorList>
            <person name="Cao C."/>
        </authorList>
    </citation>
    <scope>NUCLEOTIDE SEQUENCE [LARGE SCALE GENOMIC DNA]</scope>
    <source>
        <strain evidence="1 2">DHS C013</strain>
    </source>
</reference>
<dbReference type="RefSeq" id="WP_065913954.1">
    <property type="nucleotide sequence ID" value="NZ_CP016793.1"/>
</dbReference>
<evidence type="ECO:0000313" key="1">
    <source>
        <dbReference type="EMBL" id="ANZ35544.1"/>
    </source>
</evidence>
<keyword evidence="2" id="KW-1185">Reference proteome</keyword>
<dbReference type="Proteomes" id="UP000093053">
    <property type="component" value="Chromosome"/>
</dbReference>
<dbReference type="AlphaFoldDB" id="A0A1B2HCT2"/>
<gene>
    <name evidence="1" type="ORF">BBK82_05070</name>
</gene>
<proteinExistence type="predicted"/>
<dbReference type="OrthoDB" id="3623056at2"/>
<evidence type="ECO:0000313" key="2">
    <source>
        <dbReference type="Proteomes" id="UP000093053"/>
    </source>
</evidence>
<name>A0A1B2HCT2_9PSEU</name>
<protein>
    <submittedName>
        <fullName evidence="1">Uncharacterized protein</fullName>
    </submittedName>
</protein>
<accession>A0A1B2HCT2</accession>
<sequence length="164" mass="18398">MHIERVLCRVCLQRLATEGFLTCEECSARVVGALDDIVRIYPDVEWDAHHPPRSADQVRGRPVYKSTPPINLDQLDRAHRLAELDVLGCLAWWAGHVRDSTGLAPNATTTVAGEIGVLVRMWSWIRRQSAVDELARDVVVLRAALQRMAGETRGRIRLGRCPAR</sequence>
<dbReference type="STRING" id="1586287.BBK82_05070"/>